<feature type="domain" description="Ice-binding protein C-terminal" evidence="2">
    <location>
        <begin position="159"/>
        <end position="183"/>
    </location>
</feature>
<evidence type="ECO:0000313" key="5">
    <source>
        <dbReference type="Proteomes" id="UP000292307"/>
    </source>
</evidence>
<evidence type="ECO:0000313" key="6">
    <source>
        <dbReference type="Proteomes" id="UP000628442"/>
    </source>
</evidence>
<dbReference type="OrthoDB" id="8757233at2"/>
<dbReference type="EMBL" id="CP036401">
    <property type="protein sequence ID" value="QBI01313.1"/>
    <property type="molecule type" value="Genomic_DNA"/>
</dbReference>
<dbReference type="Pfam" id="PF07589">
    <property type="entry name" value="PEP-CTERM"/>
    <property type="match status" value="1"/>
</dbReference>
<feature type="chain" id="PRO_5044601682" evidence="1">
    <location>
        <begin position="26"/>
        <end position="192"/>
    </location>
</feature>
<proteinExistence type="predicted"/>
<dbReference type="InterPro" id="IPR013424">
    <property type="entry name" value="Ice-binding_C"/>
</dbReference>
<dbReference type="NCBIfam" id="TIGR02595">
    <property type="entry name" value="PEP_CTERM"/>
    <property type="match status" value="1"/>
</dbReference>
<dbReference type="Proteomes" id="UP000292307">
    <property type="component" value="Chromosome"/>
</dbReference>
<dbReference type="Proteomes" id="UP000628442">
    <property type="component" value="Unassembled WGS sequence"/>
</dbReference>
<gene>
    <name evidence="4" type="ORF">EYF70_11005</name>
    <name evidence="3" type="ORF">GCM10007387_18760</name>
</gene>
<evidence type="ECO:0000256" key="1">
    <source>
        <dbReference type="SAM" id="SignalP"/>
    </source>
</evidence>
<keyword evidence="1" id="KW-0732">Signal</keyword>
<dbReference type="RefSeq" id="WP_131145435.1">
    <property type="nucleotide sequence ID" value="NZ_BMWV01000003.1"/>
</dbReference>
<evidence type="ECO:0000313" key="3">
    <source>
        <dbReference type="EMBL" id="GGY36669.1"/>
    </source>
</evidence>
<dbReference type="EMBL" id="BMWV01000003">
    <property type="protein sequence ID" value="GGY36669.1"/>
    <property type="molecule type" value="Genomic_DNA"/>
</dbReference>
<dbReference type="AlphaFoldDB" id="A0A411WWY6"/>
<protein>
    <submittedName>
        <fullName evidence="4">PEP-CTERM sorting domain-containing protein</fullName>
    </submittedName>
</protein>
<organism evidence="3 6">
    <name type="scientific">Pseudoduganella albidiflava</name>
    <dbReference type="NCBI Taxonomy" id="321983"/>
    <lineage>
        <taxon>Bacteria</taxon>
        <taxon>Pseudomonadati</taxon>
        <taxon>Pseudomonadota</taxon>
        <taxon>Betaproteobacteria</taxon>
        <taxon>Burkholderiales</taxon>
        <taxon>Oxalobacteraceae</taxon>
        <taxon>Telluria group</taxon>
        <taxon>Pseudoduganella</taxon>
    </lineage>
</organism>
<evidence type="ECO:0000259" key="2">
    <source>
        <dbReference type="Pfam" id="PF07589"/>
    </source>
</evidence>
<name>A0A411WWY6_9BURK</name>
<reference evidence="3" key="1">
    <citation type="journal article" date="2014" name="Int. J. Syst. Evol. Microbiol.">
        <title>Complete genome sequence of Corynebacterium casei LMG S-19264T (=DSM 44701T), isolated from a smear-ripened cheese.</title>
        <authorList>
            <consortium name="US DOE Joint Genome Institute (JGI-PGF)"/>
            <person name="Walter F."/>
            <person name="Albersmeier A."/>
            <person name="Kalinowski J."/>
            <person name="Ruckert C."/>
        </authorList>
    </citation>
    <scope>NUCLEOTIDE SEQUENCE</scope>
    <source>
        <strain evidence="3">KCTC 12343</strain>
    </source>
</reference>
<evidence type="ECO:0000313" key="4">
    <source>
        <dbReference type="EMBL" id="QBI01313.1"/>
    </source>
</evidence>
<feature type="signal peptide" evidence="1">
    <location>
        <begin position="1"/>
        <end position="25"/>
    </location>
</feature>
<accession>A0A411WWY6</accession>
<reference evidence="4 5" key="2">
    <citation type="submission" date="2019-02" db="EMBL/GenBank/DDBJ databases">
        <title>Draft Genome Sequences of Six Type Strains of the Genus Massilia.</title>
        <authorList>
            <person name="Miess H."/>
            <person name="Frediansyhah A."/>
            <person name="Gross H."/>
        </authorList>
    </citation>
    <scope>NUCLEOTIDE SEQUENCE [LARGE SCALE GENOMIC DNA]</scope>
    <source>
        <strain evidence="4 5">DSM 17472</strain>
    </source>
</reference>
<reference evidence="3" key="3">
    <citation type="submission" date="2022-12" db="EMBL/GenBank/DDBJ databases">
        <authorList>
            <person name="Sun Q."/>
            <person name="Kim S."/>
        </authorList>
    </citation>
    <scope>NUCLEOTIDE SEQUENCE</scope>
    <source>
        <strain evidence="3">KCTC 12343</strain>
    </source>
</reference>
<sequence>MPLPILRRVLLGAALLAGFAQQAGATITTFTGDTTGGPTWDRINESPGNWPFFEPVPDTTYRAYDVHALEYLDDINFATTCAFDCSMYIYTGTFDPADPTANFLFANGYGASDSSAYFHGPLEEGHYTILVTGEDATTFGFFSTTVSAIGAYEITPLNPVPEPSTWLMLGAGLAGLGVAARRRAGASIHTAA</sequence>
<keyword evidence="5" id="KW-1185">Reference proteome</keyword>